<dbReference type="GO" id="GO:0022857">
    <property type="term" value="F:transmembrane transporter activity"/>
    <property type="evidence" value="ECO:0007669"/>
    <property type="project" value="InterPro"/>
</dbReference>
<evidence type="ECO:0000256" key="4">
    <source>
        <dbReference type="ARBA" id="ARBA00022692"/>
    </source>
</evidence>
<dbReference type="PRINTS" id="PR01036">
    <property type="entry name" value="TCRTETB"/>
</dbReference>
<dbReference type="CDD" id="cd17321">
    <property type="entry name" value="MFS_MMR_MDR_like"/>
    <property type="match status" value="1"/>
</dbReference>
<evidence type="ECO:0000256" key="7">
    <source>
        <dbReference type="SAM" id="Phobius"/>
    </source>
</evidence>
<keyword evidence="5 7" id="KW-1133">Transmembrane helix</keyword>
<dbReference type="Gene3D" id="1.20.1250.20">
    <property type="entry name" value="MFS general substrate transporter like domains"/>
    <property type="match status" value="1"/>
</dbReference>
<reference evidence="9 10" key="1">
    <citation type="journal article" date="2017" name="Int. J. Syst. Evol. Microbiol.">
        <title>Desulfovibrio senegalensis sp. nov., a mesophilic sulfate reducer isolated from marine sediment.</title>
        <authorList>
            <person name="Thioye A."/>
            <person name="Gam Z.B.A."/>
            <person name="Mbengue M."/>
            <person name="Cayol J.L."/>
            <person name="Joseph-Bartoli M."/>
            <person name="Toure-Kane C."/>
            <person name="Labat M."/>
        </authorList>
    </citation>
    <scope>NUCLEOTIDE SEQUENCE [LARGE SCALE GENOMIC DNA]</scope>
    <source>
        <strain evidence="9 10">DSM 101509</strain>
    </source>
</reference>
<keyword evidence="2" id="KW-0813">Transport</keyword>
<sequence length="470" mass="49718">MKPTFVAVLACVGVGTFMSRLDAYIVSVALPSMGEVFGRDMGAMSGVMLFYLLALASSMLIIGSLGDRFGLRRTILAGYGLFSAMSLLCSLTPGLDMLIAARFLQGLGAALLLVASYSLVPTFIKAKRVGSAIGMMNMVGSLGVLLGAPLGGVMTQWLGWESVFLVNVPLGLTAMGLCWHTLPPDSVCRTGRPAFDWLGALLSMAGLWGVVLGLDLLRKADSATSAAMWGATGIACLIAFVWHERRIAAPLVDLDLFMNPVFSYALLAKVFAFIQMSIQGYVMPFYLDWSRGYTTQGTGAVLAIFPVILSIVAPYAGRLSDRNEGGVPLPVLTTLGMTGSVLASGFFVMTLDLDANWPTCVFLALSGLSYAFFLSPNAKLILTNMPERSRAVGTSIFTTATNVGMAIGVPLAVLMFHLAGGESITAQNVDNLKGFKSVYTANALCGLVAAGFALASLRGSYRRQKTHGKS</sequence>
<accession>A0A6N6N3B3</accession>
<feature type="transmembrane region" description="Helical" evidence="7">
    <location>
        <begin position="74"/>
        <end position="93"/>
    </location>
</feature>
<feature type="transmembrane region" description="Helical" evidence="7">
    <location>
        <begin position="439"/>
        <end position="457"/>
    </location>
</feature>
<keyword evidence="4 7" id="KW-0812">Transmembrane</keyword>
<evidence type="ECO:0000313" key="9">
    <source>
        <dbReference type="EMBL" id="KAB1441532.1"/>
    </source>
</evidence>
<evidence type="ECO:0000313" key="10">
    <source>
        <dbReference type="Proteomes" id="UP000438699"/>
    </source>
</evidence>
<keyword evidence="3" id="KW-1003">Cell membrane</keyword>
<dbReference type="Proteomes" id="UP000438699">
    <property type="component" value="Unassembled WGS sequence"/>
</dbReference>
<organism evidence="9 10">
    <name type="scientific">Pseudodesulfovibrio senegalensis</name>
    <dbReference type="NCBI Taxonomy" id="1721087"/>
    <lineage>
        <taxon>Bacteria</taxon>
        <taxon>Pseudomonadati</taxon>
        <taxon>Thermodesulfobacteriota</taxon>
        <taxon>Desulfovibrionia</taxon>
        <taxon>Desulfovibrionales</taxon>
        <taxon>Desulfovibrionaceae</taxon>
    </lineage>
</organism>
<feature type="transmembrane region" description="Helical" evidence="7">
    <location>
        <begin position="256"/>
        <end position="278"/>
    </location>
</feature>
<dbReference type="AlphaFoldDB" id="A0A6N6N3B3"/>
<gene>
    <name evidence="9" type="ORF">F8A88_11390</name>
</gene>
<feature type="transmembrane region" description="Helical" evidence="7">
    <location>
        <begin position="355"/>
        <end position="375"/>
    </location>
</feature>
<dbReference type="PANTHER" id="PTHR42718:SF46">
    <property type="entry name" value="BLR6921 PROTEIN"/>
    <property type="match status" value="1"/>
</dbReference>
<feature type="transmembrane region" description="Helical" evidence="7">
    <location>
        <begin position="226"/>
        <end position="244"/>
    </location>
</feature>
<feature type="transmembrane region" description="Helical" evidence="7">
    <location>
        <begin position="42"/>
        <end position="62"/>
    </location>
</feature>
<dbReference type="Gene3D" id="1.20.1720.10">
    <property type="entry name" value="Multidrug resistance protein D"/>
    <property type="match status" value="1"/>
</dbReference>
<comment type="subcellular location">
    <subcellularLocation>
        <location evidence="1">Cell membrane</location>
        <topology evidence="1">Multi-pass membrane protein</topology>
    </subcellularLocation>
</comment>
<protein>
    <submittedName>
        <fullName evidence="9">MFS transporter</fullName>
    </submittedName>
</protein>
<keyword evidence="6 7" id="KW-0472">Membrane</keyword>
<dbReference type="GO" id="GO:0005886">
    <property type="term" value="C:plasma membrane"/>
    <property type="evidence" value="ECO:0007669"/>
    <property type="project" value="UniProtKB-SubCell"/>
</dbReference>
<dbReference type="PANTHER" id="PTHR42718">
    <property type="entry name" value="MAJOR FACILITATOR SUPERFAMILY MULTIDRUG TRANSPORTER MFSC"/>
    <property type="match status" value="1"/>
</dbReference>
<dbReference type="InterPro" id="IPR020846">
    <property type="entry name" value="MFS_dom"/>
</dbReference>
<evidence type="ECO:0000256" key="3">
    <source>
        <dbReference type="ARBA" id="ARBA00022475"/>
    </source>
</evidence>
<feature type="domain" description="Major facilitator superfamily (MFS) profile" evidence="8">
    <location>
        <begin position="8"/>
        <end position="461"/>
    </location>
</feature>
<proteinExistence type="predicted"/>
<dbReference type="EMBL" id="WAIE01000004">
    <property type="protein sequence ID" value="KAB1441532.1"/>
    <property type="molecule type" value="Genomic_DNA"/>
</dbReference>
<feature type="transmembrane region" description="Helical" evidence="7">
    <location>
        <begin position="99"/>
        <end position="120"/>
    </location>
</feature>
<evidence type="ECO:0000259" key="8">
    <source>
        <dbReference type="PROSITE" id="PS50850"/>
    </source>
</evidence>
<dbReference type="RefSeq" id="WP_151151275.1">
    <property type="nucleotide sequence ID" value="NZ_WAIE01000004.1"/>
</dbReference>
<feature type="transmembrane region" description="Helical" evidence="7">
    <location>
        <begin position="163"/>
        <end position="182"/>
    </location>
</feature>
<evidence type="ECO:0000256" key="5">
    <source>
        <dbReference type="ARBA" id="ARBA00022989"/>
    </source>
</evidence>
<evidence type="ECO:0000256" key="2">
    <source>
        <dbReference type="ARBA" id="ARBA00022448"/>
    </source>
</evidence>
<keyword evidence="10" id="KW-1185">Reference proteome</keyword>
<feature type="transmembrane region" description="Helical" evidence="7">
    <location>
        <begin position="132"/>
        <end position="151"/>
    </location>
</feature>
<dbReference type="Pfam" id="PF07690">
    <property type="entry name" value="MFS_1"/>
    <property type="match status" value="1"/>
</dbReference>
<comment type="caution">
    <text evidence="9">The sequence shown here is derived from an EMBL/GenBank/DDBJ whole genome shotgun (WGS) entry which is preliminary data.</text>
</comment>
<dbReference type="PROSITE" id="PS50850">
    <property type="entry name" value="MFS"/>
    <property type="match status" value="1"/>
</dbReference>
<dbReference type="InterPro" id="IPR036259">
    <property type="entry name" value="MFS_trans_sf"/>
</dbReference>
<feature type="transmembrane region" description="Helical" evidence="7">
    <location>
        <begin position="396"/>
        <end position="419"/>
    </location>
</feature>
<feature type="transmembrane region" description="Helical" evidence="7">
    <location>
        <begin position="298"/>
        <end position="317"/>
    </location>
</feature>
<evidence type="ECO:0000256" key="6">
    <source>
        <dbReference type="ARBA" id="ARBA00023136"/>
    </source>
</evidence>
<dbReference type="SUPFAM" id="SSF103473">
    <property type="entry name" value="MFS general substrate transporter"/>
    <property type="match status" value="1"/>
</dbReference>
<name>A0A6N6N3B3_9BACT</name>
<feature type="transmembrane region" description="Helical" evidence="7">
    <location>
        <begin position="329"/>
        <end position="349"/>
    </location>
</feature>
<feature type="transmembrane region" description="Helical" evidence="7">
    <location>
        <begin position="194"/>
        <end position="214"/>
    </location>
</feature>
<dbReference type="OrthoDB" id="9812221at2"/>
<evidence type="ECO:0000256" key="1">
    <source>
        <dbReference type="ARBA" id="ARBA00004651"/>
    </source>
</evidence>
<dbReference type="InterPro" id="IPR011701">
    <property type="entry name" value="MFS"/>
</dbReference>